<proteinExistence type="predicted"/>
<evidence type="ECO:0000313" key="2">
    <source>
        <dbReference type="Proteomes" id="UP000076927"/>
    </source>
</evidence>
<gene>
    <name evidence="1" type="ORF">SY83_07865</name>
</gene>
<dbReference type="EMBL" id="CP011388">
    <property type="protein sequence ID" value="ANE46201.1"/>
    <property type="molecule type" value="Genomic_DNA"/>
</dbReference>
<dbReference type="PATRIC" id="fig|1178515.4.peg.1561"/>
<keyword evidence="2" id="KW-1185">Reference proteome</keyword>
<evidence type="ECO:0000313" key="1">
    <source>
        <dbReference type="EMBL" id="ANE46201.1"/>
    </source>
</evidence>
<dbReference type="RefSeq" id="WP_068605735.1">
    <property type="nucleotide sequence ID" value="NZ_CP011388.1"/>
</dbReference>
<organism evidence="1 2">
    <name type="scientific">Paenibacillus swuensis</name>
    <dbReference type="NCBI Taxonomy" id="1178515"/>
    <lineage>
        <taxon>Bacteria</taxon>
        <taxon>Bacillati</taxon>
        <taxon>Bacillota</taxon>
        <taxon>Bacilli</taxon>
        <taxon>Bacillales</taxon>
        <taxon>Paenibacillaceae</taxon>
        <taxon>Paenibacillus</taxon>
    </lineage>
</organism>
<dbReference type="Proteomes" id="UP000076927">
    <property type="component" value="Chromosome"/>
</dbReference>
<reference evidence="1 2" key="1">
    <citation type="submission" date="2015-01" db="EMBL/GenBank/DDBJ databases">
        <title>Paenibacillus swuensis/DY6/whole genome sequencing.</title>
        <authorList>
            <person name="Kim M.K."/>
            <person name="Srinivasan S."/>
            <person name="Lee J.-J."/>
        </authorList>
    </citation>
    <scope>NUCLEOTIDE SEQUENCE [LARGE SCALE GENOMIC DNA]</scope>
    <source>
        <strain evidence="1 2">DY6</strain>
    </source>
</reference>
<dbReference type="AlphaFoldDB" id="A0A172TGN5"/>
<sequence length="59" mass="6861">MQILMLLFVPMSEHASIWNRDGLRYAVQSGMGKRFGVDEEYEENKWRSRAVDAGVLLCR</sequence>
<dbReference type="STRING" id="1178515.SY83_07865"/>
<protein>
    <submittedName>
        <fullName evidence="1">Uncharacterized protein</fullName>
    </submittedName>
</protein>
<name>A0A172TGN5_9BACL</name>
<accession>A0A172TGN5</accession>
<dbReference type="KEGG" id="pswu:SY83_07865"/>